<keyword evidence="2" id="KW-1185">Reference proteome</keyword>
<organism evidence="1 2">
    <name type="scientific">Moumouvirus australiensis</name>
    <dbReference type="NCBI Taxonomy" id="2109587"/>
    <lineage>
        <taxon>Viruses</taxon>
        <taxon>Varidnaviria</taxon>
        <taxon>Bamfordvirae</taxon>
        <taxon>Nucleocytoviricota</taxon>
        <taxon>Megaviricetes</taxon>
        <taxon>Imitervirales</taxon>
        <taxon>Mimiviridae</taxon>
        <taxon>Megamimivirinae</taxon>
        <taxon>Moumouvirus</taxon>
        <taxon>Moumouvirus australiense</taxon>
    </lineage>
</organism>
<proteinExistence type="predicted"/>
<evidence type="ECO:0000313" key="2">
    <source>
        <dbReference type="Proteomes" id="UP000289600"/>
    </source>
</evidence>
<gene>
    <name evidence="1" type="ORF">mc_149</name>
</gene>
<protein>
    <submittedName>
        <fullName evidence="1">Uncharacterized protein</fullName>
    </submittedName>
</protein>
<evidence type="ECO:0000313" key="1">
    <source>
        <dbReference type="EMBL" id="AVL94535.1"/>
    </source>
</evidence>
<name>A0A2P1EKY9_9VIRU</name>
<dbReference type="EMBL" id="MG807320">
    <property type="protein sequence ID" value="AVL94535.1"/>
    <property type="molecule type" value="Genomic_DNA"/>
</dbReference>
<reference evidence="2" key="1">
    <citation type="submission" date="2018-01" db="EMBL/GenBank/DDBJ databases">
        <title>Testimony of 'menage a trois' revealed by the proteome of Megavirus virophage.</title>
        <authorList>
            <person name="Jeudy S."/>
            <person name="Bertaux L."/>
            <person name="Alempic J.-M."/>
            <person name="Lartigue A."/>
            <person name="Legendre M."/>
            <person name="Philippe N."/>
            <person name="Beucher L."/>
            <person name="Biondi E."/>
            <person name="Juul S."/>
            <person name="Turner D."/>
            <person name="Coute Y."/>
            <person name="Claverie J.-M."/>
            <person name="Abergel C."/>
        </authorList>
    </citation>
    <scope>NUCLEOTIDE SEQUENCE [LARGE SCALE GENOMIC DNA]</scope>
</reference>
<sequence>MECYYCEKNKDNICFYYCLKPIFYIESKNYDSQLHEQYKPICQDCVFEFILKRQHGFKICKTCKCYYKKTRKSKTYEKNLCDNCCKKDINLIPVDNKFECFSCRVDFRKLCRGGNGASWGRIHDSKTFSYGLSGSYILTDGEFNVIGYICDDCLKNYNYEPHLPVECGLCKNKFQSCFDNSTSQGLDCASTVYDTYIIGEYGSRKYDEEKIFFTTERPKDIKYRSTLCDDCITDLIKSGICLAPKSWNEDQKYSGYVPFEISNPMNLIKID</sequence>
<dbReference type="Proteomes" id="UP000289600">
    <property type="component" value="Segment"/>
</dbReference>
<accession>A0A2P1EKY9</accession>